<dbReference type="SUPFAM" id="SSF53300">
    <property type="entry name" value="vWA-like"/>
    <property type="match status" value="1"/>
</dbReference>
<proteinExistence type="predicted"/>
<feature type="compositionally biased region" description="Basic and acidic residues" evidence="3">
    <location>
        <begin position="2135"/>
        <end position="2180"/>
    </location>
</feature>
<dbReference type="PANTHER" id="PTHR48103:SF2">
    <property type="entry name" value="MIDASIN"/>
    <property type="match status" value="1"/>
</dbReference>
<feature type="region of interest" description="Disordered" evidence="3">
    <location>
        <begin position="315"/>
        <end position="346"/>
    </location>
</feature>
<gene>
    <name evidence="5" type="ORF">BB560_001039</name>
</gene>
<keyword evidence="1" id="KW-0547">Nucleotide-binding</keyword>
<keyword evidence="6" id="KW-1185">Reference proteome</keyword>
<feature type="compositionally biased region" description="Basic and acidic residues" evidence="3">
    <location>
        <begin position="2209"/>
        <end position="2222"/>
    </location>
</feature>
<feature type="region of interest" description="Disordered" evidence="3">
    <location>
        <begin position="1905"/>
        <end position="2440"/>
    </location>
</feature>
<feature type="compositionally biased region" description="Polar residues" evidence="3">
    <location>
        <begin position="2249"/>
        <end position="2261"/>
    </location>
</feature>
<feature type="compositionally biased region" description="Acidic residues" evidence="3">
    <location>
        <begin position="2123"/>
        <end position="2134"/>
    </location>
</feature>
<comment type="caution">
    <text evidence="5">The sequence shown here is derived from an EMBL/GenBank/DDBJ whole genome shotgun (WGS) entry which is preliminary data.</text>
</comment>
<dbReference type="PANTHER" id="PTHR48103">
    <property type="entry name" value="MIDASIN-RELATED"/>
    <property type="match status" value="1"/>
</dbReference>
<evidence type="ECO:0000313" key="5">
    <source>
        <dbReference type="EMBL" id="PVV04462.1"/>
    </source>
</evidence>
<feature type="compositionally biased region" description="Acidic residues" evidence="3">
    <location>
        <begin position="2066"/>
        <end position="2083"/>
    </location>
</feature>
<feature type="compositionally biased region" description="Polar residues" evidence="3">
    <location>
        <begin position="2424"/>
        <end position="2434"/>
    </location>
</feature>
<name>A0A2T9ZIT4_9FUNG</name>
<feature type="compositionally biased region" description="Basic and acidic residues" evidence="3">
    <location>
        <begin position="2328"/>
        <end position="2337"/>
    </location>
</feature>
<evidence type="ECO:0000313" key="6">
    <source>
        <dbReference type="Proteomes" id="UP000245609"/>
    </source>
</evidence>
<evidence type="ECO:0000256" key="1">
    <source>
        <dbReference type="ARBA" id="ARBA00022741"/>
    </source>
</evidence>
<feature type="domain" description="VWFA" evidence="4">
    <location>
        <begin position="2598"/>
        <end position="2802"/>
    </location>
</feature>
<feature type="compositionally biased region" description="Basic and acidic residues" evidence="3">
    <location>
        <begin position="2050"/>
        <end position="2063"/>
    </location>
</feature>
<feature type="compositionally biased region" description="Basic and acidic residues" evidence="3">
    <location>
        <begin position="2009"/>
        <end position="2021"/>
    </location>
</feature>
<evidence type="ECO:0000256" key="3">
    <source>
        <dbReference type="SAM" id="MobiDB-lite"/>
    </source>
</evidence>
<keyword evidence="2" id="KW-0067">ATP-binding</keyword>
<feature type="compositionally biased region" description="Low complexity" evidence="3">
    <location>
        <begin position="2181"/>
        <end position="2192"/>
    </location>
</feature>
<organism evidence="5 6">
    <name type="scientific">Smittium megazygosporum</name>
    <dbReference type="NCBI Taxonomy" id="133381"/>
    <lineage>
        <taxon>Eukaryota</taxon>
        <taxon>Fungi</taxon>
        <taxon>Fungi incertae sedis</taxon>
        <taxon>Zoopagomycota</taxon>
        <taxon>Kickxellomycotina</taxon>
        <taxon>Harpellomycetes</taxon>
        <taxon>Harpellales</taxon>
        <taxon>Legeriomycetaceae</taxon>
        <taxon>Smittium</taxon>
    </lineage>
</organism>
<feature type="compositionally biased region" description="Polar residues" evidence="3">
    <location>
        <begin position="1883"/>
        <end position="1892"/>
    </location>
</feature>
<feature type="compositionally biased region" description="Low complexity" evidence="3">
    <location>
        <begin position="323"/>
        <end position="346"/>
    </location>
</feature>
<dbReference type="GO" id="GO:0030687">
    <property type="term" value="C:preribosome, large subunit precursor"/>
    <property type="evidence" value="ECO:0007669"/>
    <property type="project" value="TreeGrafter"/>
</dbReference>
<dbReference type="InterPro" id="IPR036465">
    <property type="entry name" value="vWFA_dom_sf"/>
</dbReference>
<feature type="compositionally biased region" description="Basic and acidic residues" evidence="3">
    <location>
        <begin position="1965"/>
        <end position="1992"/>
    </location>
</feature>
<dbReference type="PROSITE" id="PS50234">
    <property type="entry name" value="VWFA"/>
    <property type="match status" value="1"/>
</dbReference>
<accession>A0A2T9ZIT4</accession>
<dbReference type="Gene3D" id="3.40.50.410">
    <property type="entry name" value="von Willebrand factor, type A domain"/>
    <property type="match status" value="1"/>
</dbReference>
<feature type="compositionally biased region" description="Basic and acidic residues" evidence="3">
    <location>
        <begin position="2033"/>
        <end position="2043"/>
    </location>
</feature>
<dbReference type="SMART" id="SM00327">
    <property type="entry name" value="VWA"/>
    <property type="match status" value="1"/>
</dbReference>
<dbReference type="STRING" id="133381.A0A2T9ZIT4"/>
<dbReference type="GO" id="GO:0000055">
    <property type="term" value="P:ribosomal large subunit export from nucleus"/>
    <property type="evidence" value="ECO:0007669"/>
    <property type="project" value="TreeGrafter"/>
</dbReference>
<reference evidence="5 6" key="1">
    <citation type="journal article" date="2018" name="MBio">
        <title>Comparative Genomics Reveals the Core Gene Toolbox for the Fungus-Insect Symbiosis.</title>
        <authorList>
            <person name="Wang Y."/>
            <person name="Stata M."/>
            <person name="Wang W."/>
            <person name="Stajich J.E."/>
            <person name="White M.M."/>
            <person name="Moncalvo J.M."/>
        </authorList>
    </citation>
    <scope>NUCLEOTIDE SEQUENCE [LARGE SCALE GENOMIC DNA]</scope>
    <source>
        <strain evidence="5 6">SC-DP-2</strain>
    </source>
</reference>
<evidence type="ECO:0000259" key="4">
    <source>
        <dbReference type="PROSITE" id="PS50234"/>
    </source>
</evidence>
<sequence>MVSNIVSGLSLATKNISSKYKFIFEDVVTLWLSKLDSLVLNIQILCQTKFATANSSYENTSGLSSLIGNDLITFPSELIGLKNPEIFITDPEKEQAPYSYRLSPLLEPSSRAIIKASLKEADLIIKASHNSSSNPLHNDLMQLSQLNLDGSENQLYLKYLRNVVFRTSVSIFINNNLDSVILNSLNLIFKEIFLTWQSLEKLQKRREEEFGSIYKEKKSGTSGDMTIDQLREADLKEWFPEFYQDFSVEDSFDVLNTDIPADSDIDELEIGNQSIPILDHKLVTDIIKLHSWIFNNFTSTNRLIHMRKRQSNIKRKGLNDCVSPNTTKNSTSSSDTSSDTQTSGGSINQSRHLFEVLHHINSCIIQDSVSLSSEIGGYYYSAISSETNAHSSGIQSRSPLKQLLLSSEVDAKFAHVNTAYLSKLLFNLHKPHRRAISKKAASNVTNSNPFGNNLVGVESYLKETLKATDNTNSKVDLLEISTLSSLTGLAKIFDQSQKTYDFYHDSNEAEAMKIFSTVKLFLTRINELLAEYEDNSVLQLLKTLSIKVLNLPRSSPIAKLLSGLEVLLTKGSEWEKYNSSKATSVLPQLGGISKLIVEWRQLELNSWPFLMQIEMEKISERALQYWFYLFNSFVSEMINIMSVFDEEINLDYLHTEIAKSFSISLQDRLNIIGTVDQFLQTSPIGEFETRLSMLKSILKHRKIIEGSVSCLLRSVPDSIYQGKADVLNDNSRIKDSISGTLNMAIAYYEQYLYSVKSFVADEKDKISKEISSFVKISTFSDVNPESLKMNAKRTHSHLSRSLRKLRDVLEQPFNTIAEKTIKSNLLHSSLNSINIPISFRLHQSEILDSVLRNDYNSSLSLGLLNFDFNSGFVCSEKALGKPVFFELILGEQKLNSKAIALLSGLDYRAFYANNRPINHDRTIAVHKSQTQITNQNMANLENIVEYLKTAWDISDWTIKRFVINYRDIENKKEFNMSRHLIKLEMGSRFTTIHKSISQSIDKAICKQFTDFEKWFDRRNSKLDFSLSGLNVPNSLGFWYTPYPNPIIVAKVVGNNEIESFFRKLKVEYSACISEIHNKEFIDLVESFDYSDTLEYYFDSLSKEIKYHQTLTTPSDLLSMADSLVEKSVSSLSTEDSNESSIQLSTKRLSNLDINEQSRVLGSSSASTVSSKFGQKKTNSKTKANSGILSKEDAMEIQNKAIKSFWTQKKIIRLKLIVDTLKQLRRLGLKPTFKNKKHENENEPSIFNLASEIALLLPLNLDSYQDSLSRIPHDSSMMLLNVKSAFATIPLLQSTTNEHIELLSYLNQAYREAYFINESKKDNLNGGRSEIIQDQVDKLFSVGLHWSSMAVKERNILANNIEKVSTLNDIIYSFSPKSSKNLDSASSSSYSPSDQLFKLDLSESNCKRSLGTLSRKKLFISSLVSLIGQSITCIKDVIDGQSCINEMNLEMRTSSNINKHISTLAVSKVSKALDNTIEIESSFPNSATLFNYLDILESVLNQTSAVQSVIHKNYSYVFNTDASVSTTKANRLRYIVTQNILLEPSLELDFGSSGISKQNPVNWNQFLELVLDNIKNIVNNDGYLYGILRPIINLILEEQSAINRETSVPINTAAALEIKDNLASKITEISKLIAILGNAVTVTFQSVFEILDNVMKKSSIFNQNMYSFSYLNTVYKILSEHKSQFVNENLAVLDQWGNCPKEILTRNECFEKLSNSLNIEEISSILVDIYNSISSFYGNALSFGDNADITDTLLNNQYGKRKTENIEEKQAPIKEAKNFARTDMVEYVSELSNKRVFPLISQYYCVVQHINGFLSQHHYQFIKNGRVFTQMITTIFSRGVASSDSLTYIQNSNSSEEDEDIDQDSKGDREFDISSDPTGLGEGNTENAKNVSNEIDTEDQILGAEQLEKDSSEKQDEFNQPQTNEDSIEMSNDFEGQIGDADLDPVSNSGNDSDISEDESPDMDEQLGKVDITDPTAVDEKMWNDESNEKLDSSKNSNPEKQLEGSAESGSKEQDIVAKDEESNTSDKANQKSNENETQKEDSKLNNTSDGKNENDEGETDKNGNDGGEDAGDQSEEDDPDQDPLDTNPNSLGAKLPISEVSNEQNEQLEIPDDLNLDMGSAENENETEMDFDPLNDEKQQSNKENHSPDAEMNLDEKEIENLKDDEHASTEEEMDGKNNDSVENSENQNSSLEEQHEEQNPLTQSDDINEAKENENEKDKPEAPVFSDDYGKYNTFSSGIENQKDEKNNSTGDTKTSQEANSKSESKMNLDDSANDETFNDDTVSNEIEDNDNANSGSNSLSFNPTLENKPESGTSNREEYNTDFDYEFSKENEKSDNFALADTDLETAKQQYENFKKENEIQPQEESYNKDDDDTDNVKSSTTEDKLDEESTNEENNKSNNHGSSLGMINTSGDLLTRKKQDNLSPDENSQTRDPPLSLIDALRAQESDQKDERRRFDENELLKFGSEINGQEEQNLDPDFNSIYNKSENDLENSIDINKISSELGSKTEEWFALGEETNEATVLWNNYILAGQENATRLSEQLKLILEPTLSSHLKGDYRTGKRLNMKKIIPYIASQFKRDKIWLRRTKPMKREYQVLLAIDNSKSMLSSQSVSVNDKEQKLNYNTVKLTFETLALLTNSLQLLEVGEMGIVSFGSQVNVLHPFNNALTLEQGAKIISGLKFNDESTDIHKLLEEAISLFNGGIKGKFANDLNPELWKLMIILSDGICQNHSRLREIVLRAAEMKIMMVFIVLDRSTDSSKNNQQSSASKRSETSITEIKQVQYKLDSSGKPQMTMTKYLDTFPFEFYLVLRDINSLPETVGRGNTVKALQHRYTVNDKTKISAWIKAHNMRDTGSWMDLQMRHPDIKLGLQDIGKIRMGCYWTAQRLAKAGLIPKMYIERCPDLSLSAKQIF</sequence>
<feature type="compositionally biased region" description="Acidic residues" evidence="3">
    <location>
        <begin position="1953"/>
        <end position="1964"/>
    </location>
</feature>
<dbReference type="GO" id="GO:0005524">
    <property type="term" value="F:ATP binding"/>
    <property type="evidence" value="ECO:0007669"/>
    <property type="project" value="UniProtKB-KW"/>
</dbReference>
<dbReference type="Proteomes" id="UP000245609">
    <property type="component" value="Unassembled WGS sequence"/>
</dbReference>
<dbReference type="InterPro" id="IPR002035">
    <property type="entry name" value="VWF_A"/>
</dbReference>
<dbReference type="GO" id="GO:0000027">
    <property type="term" value="P:ribosomal large subunit assembly"/>
    <property type="evidence" value="ECO:0007669"/>
    <property type="project" value="TreeGrafter"/>
</dbReference>
<dbReference type="EMBL" id="MBFS01000120">
    <property type="protein sequence ID" value="PVV04462.1"/>
    <property type="molecule type" value="Genomic_DNA"/>
</dbReference>
<feature type="compositionally biased region" description="Basic and acidic residues" evidence="3">
    <location>
        <begin position="1905"/>
        <end position="1916"/>
    </location>
</feature>
<feature type="compositionally biased region" description="Basic and acidic residues" evidence="3">
    <location>
        <begin position="1862"/>
        <end position="1871"/>
    </location>
</feature>
<feature type="compositionally biased region" description="Polar residues" evidence="3">
    <location>
        <begin position="2293"/>
        <end position="2316"/>
    </location>
</feature>
<dbReference type="GO" id="GO:0005634">
    <property type="term" value="C:nucleus"/>
    <property type="evidence" value="ECO:0007669"/>
    <property type="project" value="TreeGrafter"/>
</dbReference>
<evidence type="ECO:0000256" key="2">
    <source>
        <dbReference type="ARBA" id="ARBA00022840"/>
    </source>
</evidence>
<protein>
    <recommendedName>
        <fullName evidence="4">VWFA domain-containing protein</fullName>
    </recommendedName>
</protein>
<dbReference type="OrthoDB" id="5186at2759"/>
<feature type="region of interest" description="Disordered" evidence="3">
    <location>
        <begin position="1850"/>
        <end position="1892"/>
    </location>
</feature>